<dbReference type="PROSITE" id="PS51178">
    <property type="entry name" value="PASTA"/>
    <property type="match status" value="1"/>
</dbReference>
<dbReference type="AlphaFoldDB" id="A0A2D3NY27"/>
<organism evidence="5 6">
    <name type="scientific">Fusobacterium pseudoperiodonticum</name>
    <dbReference type="NCBI Taxonomy" id="2663009"/>
    <lineage>
        <taxon>Bacteria</taxon>
        <taxon>Fusobacteriati</taxon>
        <taxon>Fusobacteriota</taxon>
        <taxon>Fusobacteriia</taxon>
        <taxon>Fusobacteriales</taxon>
        <taxon>Fusobacteriaceae</taxon>
        <taxon>Fusobacterium</taxon>
    </lineage>
</organism>
<dbReference type="GO" id="GO:0051301">
    <property type="term" value="P:cell division"/>
    <property type="evidence" value="ECO:0007669"/>
    <property type="project" value="UniProtKB-KW"/>
</dbReference>
<dbReference type="Gene3D" id="3.30.450.330">
    <property type="match status" value="1"/>
</dbReference>
<dbReference type="Gene3D" id="3.90.1310.10">
    <property type="entry name" value="Penicillin-binding protein 2a (Domain 2)"/>
    <property type="match status" value="1"/>
</dbReference>
<dbReference type="GO" id="GO:0071555">
    <property type="term" value="P:cell wall organization"/>
    <property type="evidence" value="ECO:0007669"/>
    <property type="project" value="TreeGrafter"/>
</dbReference>
<proteinExistence type="predicted"/>
<protein>
    <submittedName>
        <fullName evidence="5">Cell division protein FtsI</fullName>
    </submittedName>
</protein>
<feature type="transmembrane region" description="Helical" evidence="3">
    <location>
        <begin position="33"/>
        <end position="55"/>
    </location>
</feature>
<keyword evidence="3" id="KW-1133">Transmembrane helix</keyword>
<accession>A0A2D3NY27</accession>
<dbReference type="CDD" id="cd06575">
    <property type="entry name" value="PASTA_Pbp2x-like_2"/>
    <property type="match status" value="1"/>
</dbReference>
<dbReference type="SUPFAM" id="SSF54184">
    <property type="entry name" value="Penicillin-binding protein 2x (pbp-2x), c-terminal domain"/>
    <property type="match status" value="1"/>
</dbReference>
<keyword evidence="5" id="KW-0131">Cell cycle</keyword>
<feature type="domain" description="PASTA" evidence="4">
    <location>
        <begin position="629"/>
        <end position="688"/>
    </location>
</feature>
<keyword evidence="2 3" id="KW-0472">Membrane</keyword>
<dbReference type="SUPFAM" id="SSF56601">
    <property type="entry name" value="beta-lactamase/transpeptidase-like"/>
    <property type="match status" value="1"/>
</dbReference>
<dbReference type="InterPro" id="IPR036138">
    <property type="entry name" value="PBP_dimer_sf"/>
</dbReference>
<dbReference type="GO" id="GO:0005886">
    <property type="term" value="C:plasma membrane"/>
    <property type="evidence" value="ECO:0007669"/>
    <property type="project" value="TreeGrafter"/>
</dbReference>
<keyword evidence="5" id="KW-0132">Cell division</keyword>
<name>A0A2D3NY27_9FUSO</name>
<dbReference type="EMBL" id="CP024699">
    <property type="protein sequence ID" value="ATV60301.1"/>
    <property type="molecule type" value="Genomic_DNA"/>
</dbReference>
<gene>
    <name evidence="5" type="ORF">CTM72_00580</name>
</gene>
<dbReference type="InterPro" id="IPR005311">
    <property type="entry name" value="PBP_dimer"/>
</dbReference>
<dbReference type="SMART" id="SM00740">
    <property type="entry name" value="PASTA"/>
    <property type="match status" value="1"/>
</dbReference>
<dbReference type="InterPro" id="IPR012338">
    <property type="entry name" value="Beta-lactam/transpept-like"/>
</dbReference>
<sequence>MITWLLLIYIIFFLAVMKNWGKKELFAQRASMMLIIILAFFIVYGLQLFRVQFVLKSKYVGLMNKQLISVNKEVGQRGAIYDSNGKKLAFNKRLYTISINPSLLNDEKVHDDILKDITAIKESGIIPLSENIEEELLEMAKENVKYKRIARNIDDEQKKEILDLIANIEREKVKGRAKYRSVLVFERSIDRKYYKSEEYDKLVGMVKETEDTNDEKIGISGLEKQYQNYLVERKRDITKLYGLNKKNTLALSKETLFSDLNGKNIYLTIDADLNFILNDEMKRQFKNVNAYEAYGLIMDPNSGKILAVATFSKDKDLLRNNIFQSQYEPGSIFKPLIVAAAMNEGFITANTQFNVGDGRIVRFKKTIRESSRSTRGVITTREVIMKSSNVGMVLISDYFTNALFEQYLKDFGLYDKTGVDFPNELKPYTLPYQEWDGLKKNNMAFGQGIAITPIQMITAFSAVVNGGTLYKPYLVEKITDGEGIVIRRNTPTVVRKVISEKVSESMRSILTDTVDKGTGKIARIEGYAVGGKTGTAQLSGGKTGYIRNEYLSSFIGFFPADKPKYVIMAMFMRPQSEIQSNRFGGVAAAPVVGNVIRRIIKEEEGFAKDIEKINVNNEMGGAHKSSLEAVNYEDVMPDLEGMSPQEVLSVFKETDIDIEVVGTGLVVEQKPEAGDSLKDVKKVKIILK</sequence>
<dbReference type="Pfam" id="PF03793">
    <property type="entry name" value="PASTA"/>
    <property type="match status" value="1"/>
</dbReference>
<dbReference type="Pfam" id="PF03717">
    <property type="entry name" value="PBP_dimer"/>
    <property type="match status" value="1"/>
</dbReference>
<evidence type="ECO:0000256" key="3">
    <source>
        <dbReference type="SAM" id="Phobius"/>
    </source>
</evidence>
<dbReference type="Gene3D" id="3.40.710.10">
    <property type="entry name" value="DD-peptidase/beta-lactamase superfamily"/>
    <property type="match status" value="1"/>
</dbReference>
<dbReference type="PANTHER" id="PTHR30627">
    <property type="entry name" value="PEPTIDOGLYCAN D,D-TRANSPEPTIDASE"/>
    <property type="match status" value="1"/>
</dbReference>
<dbReference type="InterPro" id="IPR050515">
    <property type="entry name" value="Beta-lactam/transpept"/>
</dbReference>
<dbReference type="GO" id="GO:0008658">
    <property type="term" value="F:penicillin binding"/>
    <property type="evidence" value="ECO:0007669"/>
    <property type="project" value="InterPro"/>
</dbReference>
<feature type="transmembrane region" description="Helical" evidence="3">
    <location>
        <begin position="6"/>
        <end position="21"/>
    </location>
</feature>
<evidence type="ECO:0000313" key="5">
    <source>
        <dbReference type="EMBL" id="ATV60301.1"/>
    </source>
</evidence>
<dbReference type="SUPFAM" id="SSF56519">
    <property type="entry name" value="Penicillin binding protein dimerisation domain"/>
    <property type="match status" value="1"/>
</dbReference>
<reference evidence="5 6" key="1">
    <citation type="submission" date="2017-11" db="EMBL/GenBank/DDBJ databases">
        <title>Genome sequencing of Fusobacterium periodonticum KCOM 1261.</title>
        <authorList>
            <person name="Kook J.-K."/>
            <person name="Park S.-N."/>
            <person name="Lim Y.K."/>
        </authorList>
    </citation>
    <scope>NUCLEOTIDE SEQUENCE [LARGE SCALE GENOMIC DNA]</scope>
    <source>
        <strain evidence="5 6">KCOM 1261</strain>
    </source>
</reference>
<dbReference type="Pfam" id="PF00905">
    <property type="entry name" value="Transpeptidase"/>
    <property type="match status" value="1"/>
</dbReference>
<comment type="subcellular location">
    <subcellularLocation>
        <location evidence="1">Membrane</location>
    </subcellularLocation>
</comment>
<evidence type="ECO:0000313" key="6">
    <source>
        <dbReference type="Proteomes" id="UP000230056"/>
    </source>
</evidence>
<dbReference type="PANTHER" id="PTHR30627:SF1">
    <property type="entry name" value="PEPTIDOGLYCAN D,D-TRANSPEPTIDASE FTSI"/>
    <property type="match status" value="1"/>
</dbReference>
<keyword evidence="3" id="KW-0812">Transmembrane</keyword>
<evidence type="ECO:0000259" key="4">
    <source>
        <dbReference type="PROSITE" id="PS51178"/>
    </source>
</evidence>
<evidence type="ECO:0000256" key="2">
    <source>
        <dbReference type="ARBA" id="ARBA00023136"/>
    </source>
</evidence>
<evidence type="ECO:0000256" key="1">
    <source>
        <dbReference type="ARBA" id="ARBA00004370"/>
    </source>
</evidence>
<dbReference type="InterPro" id="IPR005543">
    <property type="entry name" value="PASTA_dom"/>
</dbReference>
<dbReference type="Proteomes" id="UP000230056">
    <property type="component" value="Chromosome"/>
</dbReference>
<dbReference type="InterPro" id="IPR001460">
    <property type="entry name" value="PCN-bd_Tpept"/>
</dbReference>